<dbReference type="Pfam" id="PF13609">
    <property type="entry name" value="Porin_4"/>
    <property type="match status" value="1"/>
</dbReference>
<dbReference type="InterPro" id="IPR033900">
    <property type="entry name" value="Gram_neg_porin_domain"/>
</dbReference>
<keyword evidence="8" id="KW-0626">Porin</keyword>
<dbReference type="RefSeq" id="WP_180158437.1">
    <property type="nucleotide sequence ID" value="NZ_JACCEM010000015.1"/>
</dbReference>
<protein>
    <submittedName>
        <fullName evidence="13">Porin</fullName>
    </submittedName>
</protein>
<dbReference type="EMBL" id="JACCEM010000015">
    <property type="protein sequence ID" value="NYT51762.1"/>
    <property type="molecule type" value="Genomic_DNA"/>
</dbReference>
<evidence type="ECO:0000313" key="14">
    <source>
        <dbReference type="Proteomes" id="UP000559809"/>
    </source>
</evidence>
<keyword evidence="10" id="KW-0998">Cell outer membrane</keyword>
<keyword evidence="4" id="KW-1134">Transmembrane beta strand</keyword>
<dbReference type="Gene3D" id="2.40.160.10">
    <property type="entry name" value="Porin"/>
    <property type="match status" value="1"/>
</dbReference>
<evidence type="ECO:0000256" key="11">
    <source>
        <dbReference type="SAM" id="SignalP"/>
    </source>
</evidence>
<dbReference type="GO" id="GO:0015288">
    <property type="term" value="F:porin activity"/>
    <property type="evidence" value="ECO:0007669"/>
    <property type="project" value="UniProtKB-KW"/>
</dbReference>
<dbReference type="GO" id="GO:0046930">
    <property type="term" value="C:pore complex"/>
    <property type="evidence" value="ECO:0007669"/>
    <property type="project" value="UniProtKB-KW"/>
</dbReference>
<comment type="subcellular location">
    <subcellularLocation>
        <location evidence="1">Cell outer membrane</location>
        <topology evidence="1">Multi-pass membrane protein</topology>
    </subcellularLocation>
</comment>
<dbReference type="PANTHER" id="PTHR34501:SF9">
    <property type="entry name" value="MAJOR OUTER MEMBRANE PROTEIN P.IA"/>
    <property type="match status" value="1"/>
</dbReference>
<gene>
    <name evidence="13" type="ORF">H0A72_20815</name>
</gene>
<reference evidence="13 14" key="1">
    <citation type="submission" date="2020-07" db="EMBL/GenBank/DDBJ databases">
        <title>Taxonomic revisions and descriptions of new bacterial species based on genomic comparisons in the high-G+C-content subgroup of the family Alcaligenaceae.</title>
        <authorList>
            <person name="Szabo A."/>
            <person name="Felfoldi T."/>
        </authorList>
    </citation>
    <scope>NUCLEOTIDE SEQUENCE [LARGE SCALE GENOMIC DNA]</scope>
    <source>
        <strain evidence="13 14">LMG 24012</strain>
    </source>
</reference>
<evidence type="ECO:0000256" key="6">
    <source>
        <dbReference type="ARBA" id="ARBA00022729"/>
    </source>
</evidence>
<accession>A0A853G7N1</accession>
<name>A0A853G7N1_9BURK</name>
<dbReference type="SUPFAM" id="SSF56935">
    <property type="entry name" value="Porins"/>
    <property type="match status" value="1"/>
</dbReference>
<comment type="subunit">
    <text evidence="2">Homotrimer.</text>
</comment>
<evidence type="ECO:0000256" key="9">
    <source>
        <dbReference type="ARBA" id="ARBA00023136"/>
    </source>
</evidence>
<dbReference type="InterPro" id="IPR002299">
    <property type="entry name" value="Porin_Neis"/>
</dbReference>
<comment type="caution">
    <text evidence="13">The sequence shown here is derived from an EMBL/GenBank/DDBJ whole genome shotgun (WGS) entry which is preliminary data.</text>
</comment>
<evidence type="ECO:0000256" key="2">
    <source>
        <dbReference type="ARBA" id="ARBA00011233"/>
    </source>
</evidence>
<organism evidence="13 14">
    <name type="scientific">Parapusillimonas granuli</name>
    <dbReference type="NCBI Taxonomy" id="380911"/>
    <lineage>
        <taxon>Bacteria</taxon>
        <taxon>Pseudomonadati</taxon>
        <taxon>Pseudomonadota</taxon>
        <taxon>Betaproteobacteria</taxon>
        <taxon>Burkholderiales</taxon>
        <taxon>Alcaligenaceae</taxon>
        <taxon>Parapusillimonas</taxon>
    </lineage>
</organism>
<evidence type="ECO:0000256" key="5">
    <source>
        <dbReference type="ARBA" id="ARBA00022692"/>
    </source>
</evidence>
<dbReference type="AlphaFoldDB" id="A0A853G7N1"/>
<keyword evidence="14" id="KW-1185">Reference proteome</keyword>
<evidence type="ECO:0000259" key="12">
    <source>
        <dbReference type="Pfam" id="PF13609"/>
    </source>
</evidence>
<dbReference type="InterPro" id="IPR050298">
    <property type="entry name" value="Gram-neg_bact_OMP"/>
</dbReference>
<evidence type="ECO:0000256" key="8">
    <source>
        <dbReference type="ARBA" id="ARBA00023114"/>
    </source>
</evidence>
<dbReference type="PRINTS" id="PR00184">
    <property type="entry name" value="NEISSPPORIN"/>
</dbReference>
<evidence type="ECO:0000256" key="4">
    <source>
        <dbReference type="ARBA" id="ARBA00022452"/>
    </source>
</evidence>
<feature type="signal peptide" evidence="11">
    <location>
        <begin position="1"/>
        <end position="20"/>
    </location>
</feature>
<sequence>MKKTLLAAALVAGFAGVAQAETSVTLYGILDGGIGYQQVKGNTSYSASRTGATDSKATKTGMINGVQSGNRWGLRGTEDLGNGLQAIFQVESGFDLGTGQQAQSSSSTNSDRLFGRQATLGLQSDAWGRLDVGRQTNIGSKYFGAIDPFAQGFGQANIGAAFTAVNTVRWDNMIMYQTPSFSGFQFGAGYSFRTSGTQQFKISGNDDPNNRGITTGLRYANGPLTAALSYDQTKTSSQGFTVRAWNLGAAYDFEVVKLHLAYGQTRNGLFAAESFGSQLPTGQINAEGLKINSYLVGLSAPLGAGKILASWHMADPRSNPDAWNGTDLDTDKQQTYSLGYTYDLSKRTNVYALGSYTKHAQFLPDAKSTVIGVGLRHRF</sequence>
<evidence type="ECO:0000256" key="7">
    <source>
        <dbReference type="ARBA" id="ARBA00023065"/>
    </source>
</evidence>
<keyword evidence="6 11" id="KW-0732">Signal</keyword>
<evidence type="ECO:0000313" key="13">
    <source>
        <dbReference type="EMBL" id="NYT51762.1"/>
    </source>
</evidence>
<feature type="domain" description="Porin" evidence="12">
    <location>
        <begin position="7"/>
        <end position="356"/>
    </location>
</feature>
<proteinExistence type="predicted"/>
<dbReference type="PRINTS" id="PR00182">
    <property type="entry name" value="ECOLNEIPORIN"/>
</dbReference>
<dbReference type="GO" id="GO:0034220">
    <property type="term" value="P:monoatomic ion transmembrane transport"/>
    <property type="evidence" value="ECO:0007669"/>
    <property type="project" value="InterPro"/>
</dbReference>
<evidence type="ECO:0000256" key="3">
    <source>
        <dbReference type="ARBA" id="ARBA00022448"/>
    </source>
</evidence>
<dbReference type="InterPro" id="IPR001702">
    <property type="entry name" value="Porin_Gram-ve"/>
</dbReference>
<dbReference type="InterPro" id="IPR023614">
    <property type="entry name" value="Porin_dom_sf"/>
</dbReference>
<evidence type="ECO:0000256" key="1">
    <source>
        <dbReference type="ARBA" id="ARBA00004571"/>
    </source>
</evidence>
<dbReference type="PANTHER" id="PTHR34501">
    <property type="entry name" value="PROTEIN YDDL-RELATED"/>
    <property type="match status" value="1"/>
</dbReference>
<dbReference type="CDD" id="cd00342">
    <property type="entry name" value="gram_neg_porins"/>
    <property type="match status" value="1"/>
</dbReference>
<keyword evidence="5" id="KW-0812">Transmembrane</keyword>
<feature type="chain" id="PRO_5032350049" evidence="11">
    <location>
        <begin position="21"/>
        <end position="379"/>
    </location>
</feature>
<dbReference type="GO" id="GO:0009279">
    <property type="term" value="C:cell outer membrane"/>
    <property type="evidence" value="ECO:0007669"/>
    <property type="project" value="UniProtKB-SubCell"/>
</dbReference>
<evidence type="ECO:0000256" key="10">
    <source>
        <dbReference type="ARBA" id="ARBA00023237"/>
    </source>
</evidence>
<keyword evidence="9" id="KW-0472">Membrane</keyword>
<keyword evidence="7" id="KW-0406">Ion transport</keyword>
<keyword evidence="3" id="KW-0813">Transport</keyword>
<dbReference type="Proteomes" id="UP000559809">
    <property type="component" value="Unassembled WGS sequence"/>
</dbReference>